<dbReference type="AlphaFoldDB" id="A0A0N5ALK4"/>
<accession>A0A0N5ALK4</accession>
<organism evidence="1 2">
    <name type="scientific">Syphacia muris</name>
    <dbReference type="NCBI Taxonomy" id="451379"/>
    <lineage>
        <taxon>Eukaryota</taxon>
        <taxon>Metazoa</taxon>
        <taxon>Ecdysozoa</taxon>
        <taxon>Nematoda</taxon>
        <taxon>Chromadorea</taxon>
        <taxon>Rhabditida</taxon>
        <taxon>Spirurina</taxon>
        <taxon>Oxyuridomorpha</taxon>
        <taxon>Oxyuroidea</taxon>
        <taxon>Oxyuridae</taxon>
        <taxon>Syphacia</taxon>
    </lineage>
</organism>
<proteinExistence type="predicted"/>
<evidence type="ECO:0000313" key="1">
    <source>
        <dbReference type="Proteomes" id="UP000046393"/>
    </source>
</evidence>
<sequence>MISNAGDSVKLDALNKNSLDIKEDRQLVLKNVASLLDVDTQKTAALRGALGDKKNTVLFRDVFTHGRLITDKLHLKKEQPKSFNIYCDDNKSVESHDVVVRVEFLELIFLSSLFSVNDEDCKINTLKYETADEQFERVDPDADVEGFTGDDSSNDRCVGFSWDYDFGLDNLVCNTFSKLSRRPQFTNETEVSCDNDQDDTILEEDW</sequence>
<evidence type="ECO:0000313" key="2">
    <source>
        <dbReference type="WBParaSite" id="SMUV_0000542501-mRNA-1"/>
    </source>
</evidence>
<dbReference type="Proteomes" id="UP000046393">
    <property type="component" value="Unplaced"/>
</dbReference>
<dbReference type="WBParaSite" id="SMUV_0000542501-mRNA-1">
    <property type="protein sequence ID" value="SMUV_0000542501-mRNA-1"/>
    <property type="gene ID" value="SMUV_0000542501"/>
</dbReference>
<protein>
    <submittedName>
        <fullName evidence="2">RNA polymerase II nuclear localization protein SLC7A6OS</fullName>
    </submittedName>
</protein>
<reference evidence="2" key="1">
    <citation type="submission" date="2017-02" db="UniProtKB">
        <authorList>
            <consortium name="WormBaseParasite"/>
        </authorList>
    </citation>
    <scope>IDENTIFICATION</scope>
</reference>
<name>A0A0N5ALK4_9BILA</name>
<keyword evidence="1" id="KW-1185">Reference proteome</keyword>